<dbReference type="Gene3D" id="2.10.25.10">
    <property type="entry name" value="Laminin"/>
    <property type="match status" value="6"/>
</dbReference>
<feature type="chain" id="PRO_5032714667" evidence="9">
    <location>
        <begin position="24"/>
        <end position="2914"/>
    </location>
</feature>
<name>A0A811ZXA4_NYCPR</name>
<dbReference type="PANTHER" id="PTHR46160:SF9">
    <property type="entry name" value="PROTEIN PRY2-RELATED"/>
    <property type="match status" value="1"/>
</dbReference>
<dbReference type="SMART" id="SM00215">
    <property type="entry name" value="VWC_out"/>
    <property type="match status" value="4"/>
</dbReference>
<keyword evidence="3 9" id="KW-0732">Signal</keyword>
<dbReference type="SMART" id="SM00216">
    <property type="entry name" value="VWD"/>
    <property type="match status" value="6"/>
</dbReference>
<dbReference type="FunFam" id="2.10.25.10:FF:000055">
    <property type="entry name" value="alpha-tectorin isoform X1"/>
    <property type="match status" value="3"/>
</dbReference>
<evidence type="ECO:0000256" key="7">
    <source>
        <dbReference type="ARBA" id="ARBA00023180"/>
    </source>
</evidence>
<dbReference type="Pfam" id="PF12714">
    <property type="entry name" value="TILa"/>
    <property type="match status" value="4"/>
</dbReference>
<reference evidence="11" key="1">
    <citation type="submission" date="2020-12" db="EMBL/GenBank/DDBJ databases">
        <authorList>
            <consortium name="Molecular Ecology Group"/>
        </authorList>
    </citation>
    <scope>NUCLEOTIDE SEQUENCE</scope>
    <source>
        <strain evidence="11">TBG_1078</strain>
    </source>
</reference>
<dbReference type="Pfam" id="PF01826">
    <property type="entry name" value="TIL"/>
    <property type="match status" value="6"/>
</dbReference>
<dbReference type="SMART" id="SM00832">
    <property type="entry name" value="C8"/>
    <property type="match status" value="5"/>
</dbReference>
<proteinExistence type="predicted"/>
<organism evidence="11 12">
    <name type="scientific">Nyctereutes procyonoides</name>
    <name type="common">Raccoon dog</name>
    <name type="synonym">Canis procyonoides</name>
    <dbReference type="NCBI Taxonomy" id="34880"/>
    <lineage>
        <taxon>Eukaryota</taxon>
        <taxon>Metazoa</taxon>
        <taxon>Chordata</taxon>
        <taxon>Craniata</taxon>
        <taxon>Vertebrata</taxon>
        <taxon>Euteleostomi</taxon>
        <taxon>Mammalia</taxon>
        <taxon>Eutheria</taxon>
        <taxon>Laurasiatheria</taxon>
        <taxon>Carnivora</taxon>
        <taxon>Caniformia</taxon>
        <taxon>Canidae</taxon>
        <taxon>Nyctereutes</taxon>
    </lineage>
</organism>
<evidence type="ECO:0000256" key="4">
    <source>
        <dbReference type="ARBA" id="ARBA00022737"/>
    </source>
</evidence>
<feature type="domain" description="VWFD" evidence="10">
    <location>
        <begin position="1445"/>
        <end position="1614"/>
    </location>
</feature>
<dbReference type="InterPro" id="IPR001846">
    <property type="entry name" value="VWF_type-D"/>
</dbReference>
<keyword evidence="12" id="KW-1185">Reference proteome</keyword>
<feature type="domain" description="VWFD" evidence="10">
    <location>
        <begin position="2720"/>
        <end position="2900"/>
    </location>
</feature>
<keyword evidence="4" id="KW-0677">Repeat</keyword>
<dbReference type="InterPro" id="IPR001007">
    <property type="entry name" value="VWF_dom"/>
</dbReference>
<dbReference type="InterPro" id="IPR014853">
    <property type="entry name" value="VWF/SSPO/ZAN-like_Cys-rich_dom"/>
</dbReference>
<dbReference type="Pfam" id="PF17517">
    <property type="entry name" value="IgGFc_binding"/>
    <property type="match status" value="1"/>
</dbReference>
<evidence type="ECO:0000313" key="12">
    <source>
        <dbReference type="Proteomes" id="UP000645828"/>
    </source>
</evidence>
<dbReference type="PROSITE" id="PS51233">
    <property type="entry name" value="VWFD"/>
    <property type="match status" value="6"/>
</dbReference>
<dbReference type="Pfam" id="PF00094">
    <property type="entry name" value="VWD"/>
    <property type="match status" value="6"/>
</dbReference>
<dbReference type="EMBL" id="CAJHUB010000775">
    <property type="protein sequence ID" value="CAD7692754.1"/>
    <property type="molecule type" value="Genomic_DNA"/>
</dbReference>
<evidence type="ECO:0000313" key="11">
    <source>
        <dbReference type="EMBL" id="CAD7692754.1"/>
    </source>
</evidence>
<sequence length="2914" mass="308922">MAALPPALLCLGALDFLWGPTVAFVDFQGRYFVTAFLENGGAEEPSFRLYVSPPPKGPPTAVQVRAQPVGGPPFRRALSLQPGATAWVRLPSAVELRGSRRAAGAAVRLAASRPVGVTVVNARGRTSLDTALALPRRLLGTRYVVVTPSLRPHDRHKEFAVVAGAWPTRLRLTPPVPILLDGVEHAAGRPFLVRLEPFQALQVQSAGDLSGTRVVATHPVALLAGHSCLRARDKACGHVSEQLLPQDYWGRVYAIAPFAPAAPGPRDQVFVAADSPGSLSFWGGGANGARAVRPGAVLHFAVDPVRPLVLRSSARLQVLFLAAAAARGGVAYNPFLALLPPVDAFSRSFALTAQPGFSNVAVLLAREPTAVLLDRQPLPNLYWRLIPGGPEPRPGRHPGESRGPAQGFVWTEVAYGPEPGVVHLLETRGMPVGVLSFGTAPGAGFGTQAVGQPSEDILTKEDWNPSTESYPLLESSLMMLLQLPGSCKDHACSNGTTCHLVKHKPECVASTQATEIMFSPKTISLKDSKTASIFSSKTMAMTKPGSESTPEAEPGIVTVAINEHQPESMVLIKPESEPLAVKEPIPETLVVAEPALASFTLTVPIAEQESEPKTMSKARSETISVAKLGLQVVAVTESGLEAMTMAKQELETVSDSKMVPEAKSETEGVPSKGQGSVTGSTCWASGLPYIYTFDGYSFPVPGGCTYILSHCSQALPGGLPAFQLWIACSGERQPMHFVTMRIFGVTITALKHEFGFVQVNQQRLRLPATLQDGRLRLYFRSSELWAEVGLEQEPPALRLVYDWQHALSLQVSDGYRARVAGLCGNFNRDPADDVDGPDPRAFLRSWALQPPGAPCHALWAAPCAQPASPPATPGPCAVLAALNGPFSPCHNVLLPAPFETSCRAWICPFANYQAALCLTLRVYARACQRLGVSMNSWRFQTGCPIECPQNSHYEPCGSSCPETCLGPLGAPCPLPCGETCACDAGYVHSGPACVLRRPGPGGCGCTHQGRLLAPGETLWEGVGCTHRCLCPASGGSVICTEAGCRPGKRCVLSHGLRTCLPLSMATCVVAGGGHYITFDGRRFRFPGSCMYLLSGLPSPALVPQELTDFRVLLGTGPDGVPSSLEVHVSGCHLRLDPKEPGRVLVNGDWENLPFQAMNSSMLIFRRGWDTVVSCPFGLRVTYAPGIRVVLDLSAAYMGHVMGLCGDYNGDPMDDLQVPGIVLGTKLPEDALAWAFGHSYLVGSPTGCLNAADKMPPLPPSCVTLLTTSTPAHFANICDILLDPLGPFQLCHEMLAPGPYVQDCMVDVCLGIGPCPMLSLYCETCQLLGGEVFPWRKSTLCSPLCPAHSHYALCAPGCSATCAGLKPPPGCDSGLCREGCVCDPGFVLSGAICVAPAQCGCLSAGRYLEPGVPLPPPSPTTGCCCRCHPGGRVACKPCRAAPGGPGFCLASDGLCYRTFDGTTFHLQGTCTYSLVGTSRRRLPGVWPLEVVLENGPGTPKLRSVLLRVLGHSFRLAWEDRGYITVDGVRRSLPFSLTRGRVRAFARGASVMLAVRGGPRLLFGPGGHLSVQLPAAYRGLTRGLCGNFNGDAADDLQLPSPGPCAAPRPCPGSGCPPAAEHAGADAAGRGACGLLREPTGPLAPCHALLPPEPFFQACVADVGRARGNRKALCASLQAYVAACQAAGADMRPWRAPSFCPMRCPPNSHYSLCVNPCPAACPGVQEVVQLPTPCAEGCECDDGFFPAGRDCVPVDHCSCFHNGQYFPPGQTLLLKNCSSSCTCQLGEGVACVPFSCPKKEVCGITDGVLGCRLQATLAPALSSVASPLVSPPSPPLPSPSPQCPENSHFVPCGSACPATCANPSAPEHCSHPCAPTCQCLPGHLLLEGQCVPHAHCFCFLHQGRAFWTDNCTQQCHCPTLGVLASKLPQCWPDKCHGHCKASSGSWYHCLLAQPPPSPTVLEKSLVCIATGDFHFHTFGGTHYEFPGSCVYRLVGLCGTAHANLEPFSLDLTPLLRPRGWTKALTLLACGLRLDMSPKDLNHIQVDGILESLPFFHGRCLRAYYQGRQLCIDTAFGLSLTYDWDSLARVTLPRSYGPYLCGLCGQQGPSSPTVQVPDTWKMAEVPGCGPICGPLCPGPCPGARRTRFAGDEYCGLLAAADGPFSPCYAALDPLPFMDNCLDDACRHYGARHIVCRALAAFAVACQALGVHLRPWRTPDFCPLRCPPHSHYELCGPCCPATCAGRDSCAAGRGARGSRCCEGCACDAGFVLSGAACVPLARCGCFRGGRYRAPGAAWYPGPGCARRCHCRAGGAVTCAPRPCGRGRVCGLRGGERRCLPEGRGACALAGPAHVLAFDGRALPLPPLPRAPFGPERCVQVLARAASRGPCRFGVVVARDGAGPLSLHLNLSGHLLQLDRSRVGVITVDGEHCRLPWVLPEGKAWATLEGRHVVVHTACGLHLMYDWGSQVHLTVPSTFHGQLVGICGAFGGKDGPLDPPIDKRSWFKGLITNPCPLPQPNLDFTISCPTQPPQIYNAPKLCRLLQAPDGPFGRCLDHISPKPFLRICLQNICHTHGQHLGLCDALTAYTAACQEAGIPVKLWRGPKLCPLICPPRSHYSICARTCDGGCVQPTSPAHCSTQCYEGCECDPGLIFDGRDCVSQDRCGCFYSGRYIPVGDALVLPGCQERCMCLRGQGLQCQPFSCPQGTGCILDGGVRCCEAGEGATCRLELGGLFTTFDGFSGLTPMPVMSSAYELATLVGSRPEDPDWFHVIVDFLPCPGCTALKPRVIVGFRDGCAAVGTNQEIWVNGRPARLPAQVCAGVVARWAEGSRVVIERPPTLRVLVGPEGAVALRASPALRGRLRAACGDYNGVAADDLMLPGRLRGASLIDVFQACRAPGFNNCAEKLVTPAVTQHFTG</sequence>
<dbReference type="InterPro" id="IPR002919">
    <property type="entry name" value="TIL_dom"/>
</dbReference>
<dbReference type="InterPro" id="IPR025615">
    <property type="entry name" value="TILa_dom"/>
</dbReference>
<evidence type="ECO:0000256" key="2">
    <source>
        <dbReference type="ARBA" id="ARBA00022475"/>
    </source>
</evidence>
<feature type="domain" description="VWFD" evidence="10">
    <location>
        <begin position="1065"/>
        <end position="1248"/>
    </location>
</feature>
<accession>A0A811ZXA4</accession>
<dbReference type="Pfam" id="PF08742">
    <property type="entry name" value="C8"/>
    <property type="match status" value="5"/>
</dbReference>
<evidence type="ECO:0000259" key="10">
    <source>
        <dbReference type="PROSITE" id="PS51233"/>
    </source>
</evidence>
<gene>
    <name evidence="11" type="ORF">NYPRO_LOCUS25548</name>
</gene>
<dbReference type="CDD" id="cd19941">
    <property type="entry name" value="TIL"/>
    <property type="match status" value="6"/>
</dbReference>
<dbReference type="GO" id="GO:0005886">
    <property type="term" value="C:plasma membrane"/>
    <property type="evidence" value="ECO:0007669"/>
    <property type="project" value="UniProtKB-SubCell"/>
</dbReference>
<dbReference type="PANTHER" id="PTHR46160">
    <property type="entry name" value="ALPHA-TECTORIN-RELATED"/>
    <property type="match status" value="1"/>
</dbReference>
<dbReference type="InterPro" id="IPR035234">
    <property type="entry name" value="IgGFc-bd_N"/>
</dbReference>
<protein>
    <submittedName>
        <fullName evidence="11">(raccoon dog) hypothetical protein</fullName>
    </submittedName>
</protein>
<evidence type="ECO:0000256" key="1">
    <source>
        <dbReference type="ARBA" id="ARBA00004236"/>
    </source>
</evidence>
<dbReference type="Proteomes" id="UP000645828">
    <property type="component" value="Unassembled WGS sequence"/>
</dbReference>
<feature type="region of interest" description="Disordered" evidence="8">
    <location>
        <begin position="652"/>
        <end position="675"/>
    </location>
</feature>
<feature type="domain" description="VWFD" evidence="10">
    <location>
        <begin position="1962"/>
        <end position="2133"/>
    </location>
</feature>
<comment type="subcellular location">
    <subcellularLocation>
        <location evidence="1">Cell membrane</location>
    </subcellularLocation>
</comment>
<keyword evidence="7" id="KW-0325">Glycoprotein</keyword>
<dbReference type="InterPro" id="IPR036084">
    <property type="entry name" value="Ser_inhib-like_sf"/>
</dbReference>
<comment type="caution">
    <text evidence="11">The sequence shown here is derived from an EMBL/GenBank/DDBJ whole genome shotgun (WGS) entry which is preliminary data.</text>
</comment>
<evidence type="ECO:0000256" key="6">
    <source>
        <dbReference type="ARBA" id="ARBA00023157"/>
    </source>
</evidence>
<keyword evidence="6" id="KW-1015">Disulfide bond</keyword>
<feature type="signal peptide" evidence="9">
    <location>
        <begin position="1"/>
        <end position="23"/>
    </location>
</feature>
<evidence type="ECO:0000256" key="9">
    <source>
        <dbReference type="SAM" id="SignalP"/>
    </source>
</evidence>
<dbReference type="SUPFAM" id="SSF57603">
    <property type="entry name" value="FnI-like domain"/>
    <property type="match status" value="1"/>
</dbReference>
<evidence type="ECO:0000256" key="8">
    <source>
        <dbReference type="SAM" id="MobiDB-lite"/>
    </source>
</evidence>
<feature type="domain" description="VWFD" evidence="10">
    <location>
        <begin position="680"/>
        <end position="856"/>
    </location>
</feature>
<keyword evidence="2" id="KW-1003">Cell membrane</keyword>
<dbReference type="InterPro" id="IPR052749">
    <property type="entry name" value="Alpha-tectorin"/>
</dbReference>
<feature type="domain" description="VWFD" evidence="10">
    <location>
        <begin position="2339"/>
        <end position="2523"/>
    </location>
</feature>
<dbReference type="SUPFAM" id="SSF57567">
    <property type="entry name" value="Serine protease inhibitors"/>
    <property type="match status" value="6"/>
</dbReference>
<keyword evidence="5" id="KW-0472">Membrane</keyword>
<evidence type="ECO:0000256" key="3">
    <source>
        <dbReference type="ARBA" id="ARBA00022729"/>
    </source>
</evidence>
<evidence type="ECO:0000256" key="5">
    <source>
        <dbReference type="ARBA" id="ARBA00023136"/>
    </source>
</evidence>